<proteinExistence type="predicted"/>
<dbReference type="Proteomes" id="UP000813215">
    <property type="component" value="Unassembled WGS sequence"/>
</dbReference>
<organism evidence="1 2">
    <name type="scientific">Pelatocladus maniniholoensis HA4357-MV3</name>
    <dbReference type="NCBI Taxonomy" id="1117104"/>
    <lineage>
        <taxon>Bacteria</taxon>
        <taxon>Bacillati</taxon>
        <taxon>Cyanobacteriota</taxon>
        <taxon>Cyanophyceae</taxon>
        <taxon>Nostocales</taxon>
        <taxon>Nostocaceae</taxon>
        <taxon>Pelatocladus</taxon>
    </lineage>
</organism>
<reference evidence="1" key="1">
    <citation type="submission" date="2021-05" db="EMBL/GenBank/DDBJ databases">
        <authorList>
            <person name="Pietrasiak N."/>
            <person name="Ward R."/>
            <person name="Stajich J.E."/>
            <person name="Kurbessoian T."/>
        </authorList>
    </citation>
    <scope>NUCLEOTIDE SEQUENCE</scope>
    <source>
        <strain evidence="1">HA4357-MV3</strain>
    </source>
</reference>
<name>A0A9E3H5R7_9NOST</name>
<protein>
    <submittedName>
        <fullName evidence="1">Uncharacterized protein</fullName>
    </submittedName>
</protein>
<evidence type="ECO:0000313" key="2">
    <source>
        <dbReference type="Proteomes" id="UP000813215"/>
    </source>
</evidence>
<evidence type="ECO:0000313" key="1">
    <source>
        <dbReference type="EMBL" id="MBW4430959.1"/>
    </source>
</evidence>
<dbReference type="EMBL" id="JAHHHW010000043">
    <property type="protein sequence ID" value="MBW4430959.1"/>
    <property type="molecule type" value="Genomic_DNA"/>
</dbReference>
<sequence>MSYSHSKLLVLIGATFLAFWFAHSQYGTTEPLTQANEALLLIIGVSQLIDAPPKDGKPK</sequence>
<dbReference type="AlphaFoldDB" id="A0A9E3H5R7"/>
<accession>A0A9E3H5R7</accession>
<comment type="caution">
    <text evidence="1">The sequence shown here is derived from an EMBL/GenBank/DDBJ whole genome shotgun (WGS) entry which is preliminary data.</text>
</comment>
<reference evidence="1" key="2">
    <citation type="journal article" date="2022" name="Microbiol. Resour. Announc.">
        <title>Metagenome Sequencing to Explore Phylogenomics of Terrestrial Cyanobacteria.</title>
        <authorList>
            <person name="Ward R.D."/>
            <person name="Stajich J.E."/>
            <person name="Johansen J.R."/>
            <person name="Huntemann M."/>
            <person name="Clum A."/>
            <person name="Foster B."/>
            <person name="Foster B."/>
            <person name="Roux S."/>
            <person name="Palaniappan K."/>
            <person name="Varghese N."/>
            <person name="Mukherjee S."/>
            <person name="Reddy T.B.K."/>
            <person name="Daum C."/>
            <person name="Copeland A."/>
            <person name="Chen I.A."/>
            <person name="Ivanova N.N."/>
            <person name="Kyrpides N.C."/>
            <person name="Shapiro N."/>
            <person name="Eloe-Fadrosh E.A."/>
            <person name="Pietrasiak N."/>
        </authorList>
    </citation>
    <scope>NUCLEOTIDE SEQUENCE</scope>
    <source>
        <strain evidence="1">HA4357-MV3</strain>
    </source>
</reference>
<gene>
    <name evidence="1" type="ORF">KME28_04275</name>
</gene>